<reference evidence="4" key="2">
    <citation type="submission" date="2025-09" db="UniProtKB">
        <authorList>
            <consortium name="Ensembl"/>
        </authorList>
    </citation>
    <scope>IDENTIFICATION</scope>
</reference>
<dbReference type="SMART" id="SM00320">
    <property type="entry name" value="WD40"/>
    <property type="match status" value="1"/>
</dbReference>
<dbReference type="PROSITE" id="PS50082">
    <property type="entry name" value="WD_REPEATS_2"/>
    <property type="match status" value="1"/>
</dbReference>
<sequence>MQYHGKDLAVSFAWLRNRLDRYVLYSFLTFQCIFYQITGPRDLYGKRESVPQSNVFQSVVISHNGRFSLFFSPDGSFLAAGSADGAVYIWNVSNSGMATTVNQSFHFLTILAFPKYR</sequence>
<dbReference type="InterPro" id="IPR036322">
    <property type="entry name" value="WD40_repeat_dom_sf"/>
</dbReference>
<evidence type="ECO:0000256" key="2">
    <source>
        <dbReference type="ARBA" id="ARBA00022737"/>
    </source>
</evidence>
<dbReference type="InterPro" id="IPR015943">
    <property type="entry name" value="WD40/YVTN_repeat-like_dom_sf"/>
</dbReference>
<evidence type="ECO:0000313" key="5">
    <source>
        <dbReference type="Proteomes" id="UP000472260"/>
    </source>
</evidence>
<reference evidence="4" key="1">
    <citation type="submission" date="2025-08" db="UniProtKB">
        <authorList>
            <consortium name="Ensembl"/>
        </authorList>
    </citation>
    <scope>IDENTIFICATION</scope>
</reference>
<evidence type="ECO:0000256" key="1">
    <source>
        <dbReference type="ARBA" id="ARBA00022574"/>
    </source>
</evidence>
<name>A0A671P7W7_9TELE</name>
<dbReference type="SUPFAM" id="SSF50978">
    <property type="entry name" value="WD40 repeat-like"/>
    <property type="match status" value="1"/>
</dbReference>
<evidence type="ECO:0000313" key="4">
    <source>
        <dbReference type="Ensembl" id="ENSSANP00000054745.1"/>
    </source>
</evidence>
<dbReference type="Pfam" id="PF00400">
    <property type="entry name" value="WD40"/>
    <property type="match status" value="1"/>
</dbReference>
<keyword evidence="1 3" id="KW-0853">WD repeat</keyword>
<keyword evidence="5" id="KW-1185">Reference proteome</keyword>
<dbReference type="PROSITE" id="PS50294">
    <property type="entry name" value="WD_REPEATS_REGION"/>
    <property type="match status" value="1"/>
</dbReference>
<dbReference type="PROSITE" id="PS00678">
    <property type="entry name" value="WD_REPEATS_1"/>
    <property type="match status" value="1"/>
</dbReference>
<dbReference type="Proteomes" id="UP000472260">
    <property type="component" value="Unassembled WGS sequence"/>
</dbReference>
<organism evidence="4 5">
    <name type="scientific">Sinocyclocheilus anshuiensis</name>
    <dbReference type="NCBI Taxonomy" id="1608454"/>
    <lineage>
        <taxon>Eukaryota</taxon>
        <taxon>Metazoa</taxon>
        <taxon>Chordata</taxon>
        <taxon>Craniata</taxon>
        <taxon>Vertebrata</taxon>
        <taxon>Euteleostomi</taxon>
        <taxon>Actinopterygii</taxon>
        <taxon>Neopterygii</taxon>
        <taxon>Teleostei</taxon>
        <taxon>Ostariophysi</taxon>
        <taxon>Cypriniformes</taxon>
        <taxon>Cyprinidae</taxon>
        <taxon>Cyprininae</taxon>
        <taxon>Sinocyclocheilus</taxon>
    </lineage>
</organism>
<protein>
    <submittedName>
        <fullName evidence="4">Uncharacterized protein</fullName>
    </submittedName>
</protein>
<evidence type="ECO:0000256" key="3">
    <source>
        <dbReference type="PROSITE-ProRule" id="PRU00221"/>
    </source>
</evidence>
<keyword evidence="2" id="KW-0677">Repeat</keyword>
<dbReference type="InterPro" id="IPR001680">
    <property type="entry name" value="WD40_rpt"/>
</dbReference>
<feature type="repeat" description="WD" evidence="3">
    <location>
        <begin position="68"/>
        <end position="100"/>
    </location>
</feature>
<dbReference type="Gene3D" id="2.130.10.10">
    <property type="entry name" value="YVTN repeat-like/Quinoprotein amine dehydrogenase"/>
    <property type="match status" value="1"/>
</dbReference>
<dbReference type="InterPro" id="IPR019775">
    <property type="entry name" value="WD40_repeat_CS"/>
</dbReference>
<dbReference type="AlphaFoldDB" id="A0A671P7W7"/>
<proteinExistence type="predicted"/>
<accession>A0A671P7W7</accession>
<dbReference type="Ensembl" id="ENSSANT00000058237.1">
    <property type="protein sequence ID" value="ENSSANP00000054745.1"/>
    <property type="gene ID" value="ENSSANG00000027412.1"/>
</dbReference>